<reference evidence="2" key="1">
    <citation type="journal article" date="2010" name="Nat. Biotechnol.">
        <title>Draft genome sequence of the oilseed species Ricinus communis.</title>
        <authorList>
            <person name="Chan A.P."/>
            <person name="Crabtree J."/>
            <person name="Zhao Q."/>
            <person name="Lorenzi H."/>
            <person name="Orvis J."/>
            <person name="Puiu D."/>
            <person name="Melake-Berhan A."/>
            <person name="Jones K.M."/>
            <person name="Redman J."/>
            <person name="Chen G."/>
            <person name="Cahoon E.B."/>
            <person name="Gedil M."/>
            <person name="Stanke M."/>
            <person name="Haas B.J."/>
            <person name="Wortman J.R."/>
            <person name="Fraser-Liggett C.M."/>
            <person name="Ravel J."/>
            <person name="Rabinowicz P.D."/>
        </authorList>
    </citation>
    <scope>NUCLEOTIDE SEQUENCE [LARGE SCALE GENOMIC DNA]</scope>
    <source>
        <strain evidence="2">cv. Hale</strain>
    </source>
</reference>
<dbReference type="AlphaFoldDB" id="B9RX02"/>
<proteinExistence type="predicted"/>
<sequence length="92" mass="10485">MNVCFCYGIVDHITRDYELKVQDDKLNFGIIRGPQINPRYRGGMGKLQTVEPHAKITVTDTILDDSRTTIHNRKHAIKKKEGDDYALKGKAL</sequence>
<dbReference type="InParanoid" id="B9RX02"/>
<evidence type="ECO:0000313" key="2">
    <source>
        <dbReference type="Proteomes" id="UP000008311"/>
    </source>
</evidence>
<evidence type="ECO:0000313" key="1">
    <source>
        <dbReference type="EMBL" id="EEF44031.1"/>
    </source>
</evidence>
<dbReference type="EMBL" id="EQ973826">
    <property type="protein sequence ID" value="EEF44031.1"/>
    <property type="molecule type" value="Genomic_DNA"/>
</dbReference>
<organism evidence="1 2">
    <name type="scientific">Ricinus communis</name>
    <name type="common">Castor bean</name>
    <dbReference type="NCBI Taxonomy" id="3988"/>
    <lineage>
        <taxon>Eukaryota</taxon>
        <taxon>Viridiplantae</taxon>
        <taxon>Streptophyta</taxon>
        <taxon>Embryophyta</taxon>
        <taxon>Tracheophyta</taxon>
        <taxon>Spermatophyta</taxon>
        <taxon>Magnoliopsida</taxon>
        <taxon>eudicotyledons</taxon>
        <taxon>Gunneridae</taxon>
        <taxon>Pentapetalae</taxon>
        <taxon>rosids</taxon>
        <taxon>fabids</taxon>
        <taxon>Malpighiales</taxon>
        <taxon>Euphorbiaceae</taxon>
        <taxon>Acalyphoideae</taxon>
        <taxon>Acalypheae</taxon>
        <taxon>Ricinus</taxon>
    </lineage>
</organism>
<keyword evidence="2" id="KW-1185">Reference proteome</keyword>
<dbReference type="Proteomes" id="UP000008311">
    <property type="component" value="Unassembled WGS sequence"/>
</dbReference>
<gene>
    <name evidence="1" type="ORF">RCOM_0815030</name>
</gene>
<accession>B9RX02</accession>
<name>B9RX02_RICCO</name>
<protein>
    <submittedName>
        <fullName evidence="1">Uncharacterized protein</fullName>
    </submittedName>
</protein>